<dbReference type="PANTHER" id="PTHR30182">
    <property type="entry name" value="L-SERINE DEHYDRATASE"/>
    <property type="match status" value="1"/>
</dbReference>
<evidence type="ECO:0000259" key="12">
    <source>
        <dbReference type="Pfam" id="PF03313"/>
    </source>
</evidence>
<dbReference type="SUPFAM" id="SSF143548">
    <property type="entry name" value="Serine metabolism enzymes domain"/>
    <property type="match status" value="1"/>
</dbReference>
<gene>
    <name evidence="14" type="ORF">C3Y92_13830</name>
</gene>
<name>A0A4P6HM05_9BACT</name>
<evidence type="ECO:0000259" key="13">
    <source>
        <dbReference type="Pfam" id="PF03315"/>
    </source>
</evidence>
<dbReference type="Proteomes" id="UP000293296">
    <property type="component" value="Chromosome"/>
</dbReference>
<evidence type="ECO:0000256" key="10">
    <source>
        <dbReference type="ARBA" id="ARBA00049406"/>
    </source>
</evidence>
<evidence type="ECO:0000256" key="4">
    <source>
        <dbReference type="ARBA" id="ARBA00022432"/>
    </source>
</evidence>
<evidence type="ECO:0000256" key="9">
    <source>
        <dbReference type="ARBA" id="ARBA00023239"/>
    </source>
</evidence>
<feature type="domain" description="Serine dehydratase beta chain" evidence="13">
    <location>
        <begin position="12"/>
        <end position="161"/>
    </location>
</feature>
<comment type="cofactor">
    <cofactor evidence="1 11">
        <name>[4Fe-4S] cluster</name>
        <dbReference type="ChEBI" id="CHEBI:49883"/>
    </cofactor>
</comment>
<dbReference type="AlphaFoldDB" id="A0A4P6HM05"/>
<keyword evidence="7 11" id="KW-0408">Iron</keyword>
<dbReference type="Gene3D" id="3.30.1330.90">
    <property type="entry name" value="D-3-phosphoglycerate dehydrogenase, domain 3"/>
    <property type="match status" value="1"/>
</dbReference>
<keyword evidence="15" id="KW-1185">Reference proteome</keyword>
<keyword evidence="8 11" id="KW-0411">Iron-sulfur</keyword>
<dbReference type="InterPro" id="IPR029009">
    <property type="entry name" value="ASB_dom_sf"/>
</dbReference>
<dbReference type="GO" id="GO:0006094">
    <property type="term" value="P:gluconeogenesis"/>
    <property type="evidence" value="ECO:0007669"/>
    <property type="project" value="UniProtKB-KW"/>
</dbReference>
<keyword evidence="4 11" id="KW-0312">Gluconeogenesis</keyword>
<sequence length="459" mass="47389">MDAARPPIATPILDLFKIGPGPSSSHTIGPMRAAADFLAAVSGLPAETLDRAAAVDVRLLGSLAATGQGHGTPQALLAGLLGHRPESCPPDIVDGLSDYPGGTVVVAGRSIAISPRAVALDLLTVPTRHPNTMVFRVTAGDGTVLFTREAYSVGGGFVEWQGEEPPVRPLPPYPYSSMAGLRRLVEETGLSLPDVLMANEEVVSGLSRQAIVERLDGVMRVMIDVVERGLEAEGPLPGPLGLWRKAGVLFARYRQDPQMADRPILALCACAFAGAEENACGHIIVTAPTAGAAGVLAGVLYIAKVLRPTAGVFRKNFREALLVAGMVGLLAKHNASVSGAEVGCQGEVGVASAMAAAFLAQANGHGVHVVENAAETALEHCLGLTCDPVAGYVQIPCIERNAMGAVKAFAAYQIAAAETPGHHVVGLDQAIAAMAQTGRDMCTKYKETAQGGLALSVPC</sequence>
<keyword evidence="6 11" id="KW-0479">Metal-binding</keyword>
<dbReference type="InterPro" id="IPR005131">
    <property type="entry name" value="Ser_deHydtase_bsu"/>
</dbReference>
<dbReference type="GO" id="GO:0046872">
    <property type="term" value="F:metal ion binding"/>
    <property type="evidence" value="ECO:0007669"/>
    <property type="project" value="UniProtKB-KW"/>
</dbReference>
<dbReference type="Pfam" id="PF03315">
    <property type="entry name" value="SDH_beta"/>
    <property type="match status" value="1"/>
</dbReference>
<dbReference type="Pfam" id="PF03313">
    <property type="entry name" value="SDH_alpha"/>
    <property type="match status" value="1"/>
</dbReference>
<dbReference type="InterPro" id="IPR005130">
    <property type="entry name" value="Ser_deHydtase-like_asu"/>
</dbReference>
<dbReference type="GO" id="GO:0051539">
    <property type="term" value="F:4 iron, 4 sulfur cluster binding"/>
    <property type="evidence" value="ECO:0007669"/>
    <property type="project" value="UniProtKB-UniRule"/>
</dbReference>
<comment type="pathway">
    <text evidence="2">Carbohydrate biosynthesis; gluconeogenesis.</text>
</comment>
<dbReference type="NCBIfam" id="TIGR00720">
    <property type="entry name" value="sda_mono"/>
    <property type="match status" value="1"/>
</dbReference>
<evidence type="ECO:0000256" key="7">
    <source>
        <dbReference type="ARBA" id="ARBA00023004"/>
    </source>
</evidence>
<comment type="catalytic activity">
    <reaction evidence="10 11">
        <text>L-serine = pyruvate + NH4(+)</text>
        <dbReference type="Rhea" id="RHEA:19169"/>
        <dbReference type="ChEBI" id="CHEBI:15361"/>
        <dbReference type="ChEBI" id="CHEBI:28938"/>
        <dbReference type="ChEBI" id="CHEBI:33384"/>
        <dbReference type="EC" id="4.3.1.17"/>
    </reaction>
</comment>
<dbReference type="PANTHER" id="PTHR30182:SF1">
    <property type="entry name" value="L-SERINE DEHYDRATASE 1"/>
    <property type="match status" value="1"/>
</dbReference>
<dbReference type="RefSeq" id="WP_129353546.1">
    <property type="nucleotide sequence ID" value="NZ_CP026538.1"/>
</dbReference>
<dbReference type="GO" id="GO:0003941">
    <property type="term" value="F:L-serine ammonia-lyase activity"/>
    <property type="evidence" value="ECO:0007669"/>
    <property type="project" value="UniProtKB-UniRule"/>
</dbReference>
<accession>A0A4P6HM05</accession>
<evidence type="ECO:0000256" key="8">
    <source>
        <dbReference type="ARBA" id="ARBA00023014"/>
    </source>
</evidence>
<keyword evidence="5 11" id="KW-0004">4Fe-4S</keyword>
<evidence type="ECO:0000256" key="6">
    <source>
        <dbReference type="ARBA" id="ARBA00022723"/>
    </source>
</evidence>
<proteinExistence type="inferred from homology"/>
<evidence type="ECO:0000256" key="1">
    <source>
        <dbReference type="ARBA" id="ARBA00001966"/>
    </source>
</evidence>
<keyword evidence="9 11" id="KW-0456">Lyase</keyword>
<dbReference type="KEGG" id="dcb:C3Y92_13830"/>
<dbReference type="InterPro" id="IPR051318">
    <property type="entry name" value="Fe-S_L-Ser"/>
</dbReference>
<organism evidence="14 15">
    <name type="scientific">Solidesulfovibrio carbinolicus</name>
    <dbReference type="NCBI Taxonomy" id="296842"/>
    <lineage>
        <taxon>Bacteria</taxon>
        <taxon>Pseudomonadati</taxon>
        <taxon>Thermodesulfobacteriota</taxon>
        <taxon>Desulfovibrionia</taxon>
        <taxon>Desulfovibrionales</taxon>
        <taxon>Desulfovibrionaceae</taxon>
        <taxon>Solidesulfovibrio</taxon>
    </lineage>
</organism>
<feature type="domain" description="Serine dehydratase-like alpha subunit" evidence="12">
    <location>
        <begin position="187"/>
        <end position="454"/>
    </location>
</feature>
<dbReference type="OrthoDB" id="9805537at2"/>
<comment type="similarity">
    <text evidence="3 11">Belongs to the iron-sulfur dependent L-serine dehydratase family.</text>
</comment>
<evidence type="ECO:0000256" key="5">
    <source>
        <dbReference type="ARBA" id="ARBA00022485"/>
    </source>
</evidence>
<evidence type="ECO:0000256" key="2">
    <source>
        <dbReference type="ARBA" id="ARBA00004742"/>
    </source>
</evidence>
<evidence type="ECO:0000313" key="14">
    <source>
        <dbReference type="EMBL" id="QAZ68243.1"/>
    </source>
</evidence>
<dbReference type="InterPro" id="IPR004644">
    <property type="entry name" value="Fe-S_L-Ser_mono"/>
</dbReference>
<evidence type="ECO:0000313" key="15">
    <source>
        <dbReference type="Proteomes" id="UP000293296"/>
    </source>
</evidence>
<evidence type="ECO:0000256" key="11">
    <source>
        <dbReference type="RuleBase" id="RU366059"/>
    </source>
</evidence>
<dbReference type="EC" id="4.3.1.17" evidence="11"/>
<evidence type="ECO:0000256" key="3">
    <source>
        <dbReference type="ARBA" id="ARBA00008636"/>
    </source>
</evidence>
<protein>
    <recommendedName>
        <fullName evidence="11">L-serine dehydratase</fullName>
        <ecNumber evidence="11">4.3.1.17</ecNumber>
    </recommendedName>
</protein>
<reference evidence="14 15" key="1">
    <citation type="submission" date="2018-02" db="EMBL/GenBank/DDBJ databases">
        <title>Genome sequence of Desulfovibrio carbinolicus DSM 3852.</title>
        <authorList>
            <person name="Wilbanks E."/>
            <person name="Skennerton C.T."/>
            <person name="Orphan V.J."/>
        </authorList>
    </citation>
    <scope>NUCLEOTIDE SEQUENCE [LARGE SCALE GENOMIC DNA]</scope>
    <source>
        <strain evidence="14 15">DSM 3852</strain>
    </source>
</reference>
<dbReference type="EMBL" id="CP026538">
    <property type="protein sequence ID" value="QAZ68243.1"/>
    <property type="molecule type" value="Genomic_DNA"/>
</dbReference>